<sequence length="317" mass="35455">MICCKPISSKTMKKRIDGVTFKVGSALETVMGDMFGLGFDEWWVSLQSMNATASVAKLWLEYCQTDNRLIANVMIFHNKTIQMACFLVADNCATNQSITTKLSASRIGGSGHKSNLATNKFFAERAPILDGVNSLISQLHPPNNNAELAKHTDLCPVKCNVTCWMSTFAIVGGYVRIRAKILKVEAVEENVLTESMHRNLRCSILRYPVTSDYRKTGAKIVHPRVFEFAIVKTSNGQVYTNAGKMALETFNLTSPSSIPKRKERDSGYATELLLAGSSVSTRTLTIRLQWPALKTYFLTTKYCQRFYPSTSLYRQQN</sequence>
<accession>A0A225W129</accession>
<keyword evidence="2" id="KW-1185">Reference proteome</keyword>
<dbReference type="EMBL" id="NBNE01002119">
    <property type="protein sequence ID" value="OWZ11461.1"/>
    <property type="molecule type" value="Genomic_DNA"/>
</dbReference>
<protein>
    <submittedName>
        <fullName evidence="1">Uncharacterized protein</fullName>
    </submittedName>
</protein>
<name>A0A225W129_9STRA</name>
<dbReference type="Proteomes" id="UP000198211">
    <property type="component" value="Unassembled WGS sequence"/>
</dbReference>
<dbReference type="PANTHER" id="PTHR40866:SF1">
    <property type="entry name" value="BED-TYPE DOMAIN-CONTAINING PROTEIN"/>
    <property type="match status" value="1"/>
</dbReference>
<gene>
    <name evidence="1" type="ORF">PHMEG_00015513</name>
</gene>
<proteinExistence type="predicted"/>
<organism evidence="1 2">
    <name type="scientific">Phytophthora megakarya</name>
    <dbReference type="NCBI Taxonomy" id="4795"/>
    <lineage>
        <taxon>Eukaryota</taxon>
        <taxon>Sar</taxon>
        <taxon>Stramenopiles</taxon>
        <taxon>Oomycota</taxon>
        <taxon>Peronosporomycetes</taxon>
        <taxon>Peronosporales</taxon>
        <taxon>Peronosporaceae</taxon>
        <taxon>Phytophthora</taxon>
    </lineage>
</organism>
<evidence type="ECO:0000313" key="2">
    <source>
        <dbReference type="Proteomes" id="UP000198211"/>
    </source>
</evidence>
<comment type="caution">
    <text evidence="1">The sequence shown here is derived from an EMBL/GenBank/DDBJ whole genome shotgun (WGS) entry which is preliminary data.</text>
</comment>
<dbReference type="AlphaFoldDB" id="A0A225W129"/>
<dbReference type="PANTHER" id="PTHR40866">
    <property type="entry name" value="BED-TYPE DOMAIN-CONTAINING PROTEIN"/>
    <property type="match status" value="1"/>
</dbReference>
<reference evidence="2" key="1">
    <citation type="submission" date="2017-03" db="EMBL/GenBank/DDBJ databases">
        <title>Phytopthora megakarya and P. palmivora, two closely related causual agents of cacao black pod achieved similar genome size and gene model numbers by different mechanisms.</title>
        <authorList>
            <person name="Ali S."/>
            <person name="Shao J."/>
            <person name="Larry D.J."/>
            <person name="Kronmiller B."/>
            <person name="Shen D."/>
            <person name="Strem M.D."/>
            <person name="Melnick R.L."/>
            <person name="Guiltinan M.J."/>
            <person name="Tyler B.M."/>
            <person name="Meinhardt L.W."/>
            <person name="Bailey B.A."/>
        </authorList>
    </citation>
    <scope>NUCLEOTIDE SEQUENCE [LARGE SCALE GENOMIC DNA]</scope>
    <source>
        <strain evidence="2">zdho120</strain>
    </source>
</reference>
<evidence type="ECO:0000313" key="1">
    <source>
        <dbReference type="EMBL" id="OWZ11461.1"/>
    </source>
</evidence>